<evidence type="ECO:0008006" key="3">
    <source>
        <dbReference type="Google" id="ProtNLM"/>
    </source>
</evidence>
<proteinExistence type="predicted"/>
<name>A0A1C4YM60_9ACTN</name>
<protein>
    <recommendedName>
        <fullName evidence="3">Flavin reductase</fullName>
    </recommendedName>
</protein>
<accession>A0A1C4YM60</accession>
<evidence type="ECO:0000313" key="1">
    <source>
        <dbReference type="EMBL" id="SCF21421.1"/>
    </source>
</evidence>
<sequence>MGRPHLPMRPAWLCRSCAAPWPCQPARLALTIEFEGHSVALAFYLASSMYEAMDDTLRLGGLPDPAALHARFLGWATRSRRAPPTA</sequence>
<dbReference type="EMBL" id="FMCW01000053">
    <property type="protein sequence ID" value="SCF21421.1"/>
    <property type="molecule type" value="Genomic_DNA"/>
</dbReference>
<organism evidence="1 2">
    <name type="scientific">Micromonospora haikouensis</name>
    <dbReference type="NCBI Taxonomy" id="686309"/>
    <lineage>
        <taxon>Bacteria</taxon>
        <taxon>Bacillati</taxon>
        <taxon>Actinomycetota</taxon>
        <taxon>Actinomycetes</taxon>
        <taxon>Micromonosporales</taxon>
        <taxon>Micromonosporaceae</taxon>
        <taxon>Micromonospora</taxon>
    </lineage>
</organism>
<dbReference type="RefSeq" id="WP_091286717.1">
    <property type="nucleotide sequence ID" value="NZ_CBDREH010000033.1"/>
</dbReference>
<gene>
    <name evidence="1" type="ORF">GA0070558_15323</name>
</gene>
<dbReference type="AlphaFoldDB" id="A0A1C4YM60"/>
<dbReference type="Proteomes" id="UP000199375">
    <property type="component" value="Unassembled WGS sequence"/>
</dbReference>
<evidence type="ECO:0000313" key="2">
    <source>
        <dbReference type="Proteomes" id="UP000199375"/>
    </source>
</evidence>
<reference evidence="1 2" key="1">
    <citation type="submission" date="2016-06" db="EMBL/GenBank/DDBJ databases">
        <authorList>
            <person name="Kjaerup R.B."/>
            <person name="Dalgaard T.S."/>
            <person name="Juul-Madsen H.R."/>
        </authorList>
    </citation>
    <scope>NUCLEOTIDE SEQUENCE [LARGE SCALE GENOMIC DNA]</scope>
    <source>
        <strain evidence="1 2">DSM 45626</strain>
    </source>
</reference>